<dbReference type="AlphaFoldDB" id="A0A5B0LLB1"/>
<evidence type="ECO:0000313" key="8">
    <source>
        <dbReference type="Proteomes" id="UP000324748"/>
    </source>
</evidence>
<evidence type="ECO:0000256" key="2">
    <source>
        <dbReference type="ARBA" id="ARBA00022630"/>
    </source>
</evidence>
<evidence type="ECO:0000256" key="5">
    <source>
        <dbReference type="SAM" id="MobiDB-lite"/>
    </source>
</evidence>
<dbReference type="GO" id="GO:0003904">
    <property type="term" value="F:deoxyribodipyrimidine photo-lyase activity"/>
    <property type="evidence" value="ECO:0007669"/>
    <property type="project" value="TreeGrafter"/>
</dbReference>
<name>A0A5B0LLB1_PUCGR</name>
<comment type="cofactor">
    <cofactor evidence="4">
        <name>FAD</name>
        <dbReference type="ChEBI" id="CHEBI:57692"/>
    </cofactor>
    <text evidence="4">Binds 1 FAD per subunit.</text>
</comment>
<keyword evidence="2 4" id="KW-0285">Flavoprotein</keyword>
<dbReference type="Pfam" id="PF03441">
    <property type="entry name" value="FAD_binding_7"/>
    <property type="match status" value="1"/>
</dbReference>
<accession>A0A5B0LLB1</accession>
<dbReference type="EMBL" id="VSWC01000197">
    <property type="protein sequence ID" value="KAA1065019.1"/>
    <property type="molecule type" value="Genomic_DNA"/>
</dbReference>
<feature type="binding site" evidence="4">
    <location>
        <begin position="43"/>
        <end position="45"/>
    </location>
    <ligand>
        <name>FAD</name>
        <dbReference type="ChEBI" id="CHEBI:57692"/>
    </ligand>
</feature>
<dbReference type="GO" id="GO:0003684">
    <property type="term" value="F:damaged DNA binding"/>
    <property type="evidence" value="ECO:0007669"/>
    <property type="project" value="TreeGrafter"/>
</dbReference>
<evidence type="ECO:0000256" key="1">
    <source>
        <dbReference type="ARBA" id="ARBA00005862"/>
    </source>
</evidence>
<dbReference type="PANTHER" id="PTHR11455">
    <property type="entry name" value="CRYPTOCHROME"/>
    <property type="match status" value="1"/>
</dbReference>
<dbReference type="InterPro" id="IPR036134">
    <property type="entry name" value="Crypto/Photolyase_FAD-like_sf"/>
</dbReference>
<reference evidence="7 8" key="1">
    <citation type="submission" date="2019-05" db="EMBL/GenBank/DDBJ databases">
        <title>Emergence of the Ug99 lineage of the wheat stem rust pathogen through somatic hybridization.</title>
        <authorList>
            <person name="Li F."/>
            <person name="Upadhyaya N.M."/>
            <person name="Sperschneider J."/>
            <person name="Matny O."/>
            <person name="Nguyen-Phuc H."/>
            <person name="Mago R."/>
            <person name="Raley C."/>
            <person name="Miller M.E."/>
            <person name="Silverstein K.A.T."/>
            <person name="Henningsen E."/>
            <person name="Hirsch C.D."/>
            <person name="Visser B."/>
            <person name="Pretorius Z.A."/>
            <person name="Steffenson B.J."/>
            <person name="Schwessinger B."/>
            <person name="Dodds P.N."/>
            <person name="Figueroa M."/>
        </authorList>
    </citation>
    <scope>NUCLEOTIDE SEQUENCE [LARGE SCALE GENOMIC DNA]</scope>
    <source>
        <strain evidence="7">21-0</strain>
    </source>
</reference>
<evidence type="ECO:0000259" key="6">
    <source>
        <dbReference type="Pfam" id="PF03441"/>
    </source>
</evidence>
<dbReference type="SUPFAM" id="SSF48173">
    <property type="entry name" value="Cryptochrome/photolyase FAD-binding domain"/>
    <property type="match status" value="1"/>
</dbReference>
<evidence type="ECO:0000313" key="7">
    <source>
        <dbReference type="EMBL" id="KAA1065019.1"/>
    </source>
</evidence>
<keyword evidence="8" id="KW-1185">Reference proteome</keyword>
<dbReference type="Gene3D" id="1.10.579.10">
    <property type="entry name" value="DNA Cyclobutane Dipyrimidine Photolyase, subunit A, domain 3"/>
    <property type="match status" value="1"/>
</dbReference>
<feature type="region of interest" description="Disordered" evidence="5">
    <location>
        <begin position="104"/>
        <end position="140"/>
    </location>
</feature>
<evidence type="ECO:0000256" key="4">
    <source>
        <dbReference type="PIRSR" id="PIRSR602081-1"/>
    </source>
</evidence>
<dbReference type="InterPro" id="IPR005101">
    <property type="entry name" value="Cryptochr/Photolyase_FAD-bd"/>
</dbReference>
<feature type="domain" description="Cryptochrome/DNA photolyase FAD-binding" evidence="6">
    <location>
        <begin position="1"/>
        <end position="136"/>
    </location>
</feature>
<comment type="similarity">
    <text evidence="1">Belongs to the DNA photolyase class-1 family.</text>
</comment>
<dbReference type="PANTHER" id="PTHR11455:SF22">
    <property type="entry name" value="CRYPTOCHROME DASH"/>
    <property type="match status" value="1"/>
</dbReference>
<dbReference type="GO" id="GO:0071949">
    <property type="term" value="F:FAD binding"/>
    <property type="evidence" value="ECO:0007669"/>
    <property type="project" value="TreeGrafter"/>
</dbReference>
<evidence type="ECO:0000256" key="3">
    <source>
        <dbReference type="ARBA" id="ARBA00022827"/>
    </source>
</evidence>
<gene>
    <name evidence="7" type="ORF">PGT21_021740</name>
</gene>
<sequence>MIELRESGFMSNRGRQNVASFLAKDLELDWRIGAEWFESALLDYDPCSNYGNWQYDSLIQFKQAKDYDSQGDYVKHWIPALKNFPTNRIQSPWLMNSQEWDQHLGSSTKEDKENKTGQKDDYPRRPILEQQAWKKHYQRR</sequence>
<comment type="caution">
    <text evidence="7">The sequence shown here is derived from an EMBL/GenBank/DDBJ whole genome shotgun (WGS) entry which is preliminary data.</text>
</comment>
<proteinExistence type="inferred from homology"/>
<dbReference type="Proteomes" id="UP000324748">
    <property type="component" value="Unassembled WGS sequence"/>
</dbReference>
<keyword evidence="3 4" id="KW-0274">FAD</keyword>
<dbReference type="InterPro" id="IPR002081">
    <property type="entry name" value="Cryptochrome/DNA_photolyase_1"/>
</dbReference>
<dbReference type="GO" id="GO:0000719">
    <property type="term" value="P:photoreactive repair"/>
    <property type="evidence" value="ECO:0007669"/>
    <property type="project" value="TreeGrafter"/>
</dbReference>
<dbReference type="OrthoDB" id="435881at2759"/>
<organism evidence="7 8">
    <name type="scientific">Puccinia graminis f. sp. tritici</name>
    <dbReference type="NCBI Taxonomy" id="56615"/>
    <lineage>
        <taxon>Eukaryota</taxon>
        <taxon>Fungi</taxon>
        <taxon>Dikarya</taxon>
        <taxon>Basidiomycota</taxon>
        <taxon>Pucciniomycotina</taxon>
        <taxon>Pucciniomycetes</taxon>
        <taxon>Pucciniales</taxon>
        <taxon>Pucciniaceae</taxon>
        <taxon>Puccinia</taxon>
    </lineage>
</organism>
<protein>
    <recommendedName>
        <fullName evidence="6">Cryptochrome/DNA photolyase FAD-binding domain-containing protein</fullName>
    </recommendedName>
</protein>
<feature type="compositionally biased region" description="Basic and acidic residues" evidence="5">
    <location>
        <begin position="108"/>
        <end position="127"/>
    </location>
</feature>